<gene>
    <name evidence="1" type="ORF">TBK1r_48450</name>
</gene>
<protein>
    <submittedName>
        <fullName evidence="1">Uncharacterized protein</fullName>
    </submittedName>
</protein>
<dbReference type="EMBL" id="CP036432">
    <property type="protein sequence ID" value="QDV85829.1"/>
    <property type="molecule type" value="Genomic_DNA"/>
</dbReference>
<evidence type="ECO:0000313" key="2">
    <source>
        <dbReference type="Proteomes" id="UP000318081"/>
    </source>
</evidence>
<dbReference type="Proteomes" id="UP000318081">
    <property type="component" value="Chromosome"/>
</dbReference>
<keyword evidence="2" id="KW-1185">Reference proteome</keyword>
<dbReference type="RefSeq" id="WP_145216092.1">
    <property type="nucleotide sequence ID" value="NZ_CP036432.1"/>
</dbReference>
<accession>A0ABX5XUX4</accession>
<organism evidence="1 2">
    <name type="scientific">Stieleria magnilauensis</name>
    <dbReference type="NCBI Taxonomy" id="2527963"/>
    <lineage>
        <taxon>Bacteria</taxon>
        <taxon>Pseudomonadati</taxon>
        <taxon>Planctomycetota</taxon>
        <taxon>Planctomycetia</taxon>
        <taxon>Pirellulales</taxon>
        <taxon>Pirellulaceae</taxon>
        <taxon>Stieleria</taxon>
    </lineage>
</organism>
<proteinExistence type="predicted"/>
<reference evidence="1 2" key="1">
    <citation type="submission" date="2019-02" db="EMBL/GenBank/DDBJ databases">
        <title>Deep-cultivation of Planctomycetes and their phenomic and genomic characterization uncovers novel biology.</title>
        <authorList>
            <person name="Wiegand S."/>
            <person name="Jogler M."/>
            <person name="Boedeker C."/>
            <person name="Pinto D."/>
            <person name="Vollmers J."/>
            <person name="Rivas-Marin E."/>
            <person name="Kohn T."/>
            <person name="Peeters S.H."/>
            <person name="Heuer A."/>
            <person name="Rast P."/>
            <person name="Oberbeckmann S."/>
            <person name="Bunk B."/>
            <person name="Jeske O."/>
            <person name="Meyerdierks A."/>
            <person name="Storesund J.E."/>
            <person name="Kallscheuer N."/>
            <person name="Luecker S."/>
            <person name="Lage O.M."/>
            <person name="Pohl T."/>
            <person name="Merkel B.J."/>
            <person name="Hornburger P."/>
            <person name="Mueller R.-W."/>
            <person name="Bruemmer F."/>
            <person name="Labrenz M."/>
            <person name="Spormann A.M."/>
            <person name="Op den Camp H."/>
            <person name="Overmann J."/>
            <person name="Amann R."/>
            <person name="Jetten M.S.M."/>
            <person name="Mascher T."/>
            <person name="Medema M.H."/>
            <person name="Devos D.P."/>
            <person name="Kaster A.-K."/>
            <person name="Ovreas L."/>
            <person name="Rohde M."/>
            <person name="Galperin M.Y."/>
            <person name="Jogler C."/>
        </authorList>
    </citation>
    <scope>NUCLEOTIDE SEQUENCE [LARGE SCALE GENOMIC DNA]</scope>
    <source>
        <strain evidence="1 2">TBK1r</strain>
    </source>
</reference>
<name>A0ABX5XUX4_9BACT</name>
<sequence length="103" mass="11740">MSDPQLILEELIFELFMQQDDLCNRLHRERPDVKPQWEALHRQLNLLNDGYMKLCDESISTGAEDWFAMTDLAYAIGKGFADLESLLPTQAPPGIPPAFHSHS</sequence>
<evidence type="ECO:0000313" key="1">
    <source>
        <dbReference type="EMBL" id="QDV85829.1"/>
    </source>
</evidence>